<feature type="transmembrane region" description="Helical" evidence="7">
    <location>
        <begin position="267"/>
        <end position="285"/>
    </location>
</feature>
<dbReference type="RefSeq" id="WP_006238806.1">
    <property type="nucleotide sequence ID" value="NZ_JH636049.1"/>
</dbReference>
<protein>
    <submittedName>
        <fullName evidence="9">DMT(Drug/metabolite transporter) superfamily permease</fullName>
    </submittedName>
</protein>
<name>I0V3F7_9PSEU</name>
<comment type="subcellular location">
    <subcellularLocation>
        <location evidence="1">Membrane</location>
        <topology evidence="1">Multi-pass membrane protein</topology>
    </subcellularLocation>
</comment>
<feature type="transmembrane region" description="Helical" evidence="7">
    <location>
        <begin position="86"/>
        <end position="108"/>
    </location>
</feature>
<dbReference type="Proteomes" id="UP000004691">
    <property type="component" value="Unassembled WGS sequence"/>
</dbReference>
<evidence type="ECO:0000256" key="5">
    <source>
        <dbReference type="ARBA" id="ARBA00023136"/>
    </source>
</evidence>
<feature type="transmembrane region" description="Helical" evidence="7">
    <location>
        <begin position="139"/>
        <end position="159"/>
    </location>
</feature>
<dbReference type="HOGENOM" id="CLU_033863_20_1_11"/>
<evidence type="ECO:0000256" key="7">
    <source>
        <dbReference type="SAM" id="Phobius"/>
    </source>
</evidence>
<accession>I0V3F7</accession>
<dbReference type="eggNOG" id="COG0697">
    <property type="taxonomic scope" value="Bacteria"/>
</dbReference>
<dbReference type="EMBL" id="JH636049">
    <property type="protein sequence ID" value="EID54660.1"/>
    <property type="molecule type" value="Genomic_DNA"/>
</dbReference>
<feature type="domain" description="EamA" evidence="8">
    <location>
        <begin position="7"/>
        <end position="130"/>
    </location>
</feature>
<evidence type="ECO:0000256" key="1">
    <source>
        <dbReference type="ARBA" id="ARBA00004141"/>
    </source>
</evidence>
<comment type="similarity">
    <text evidence="2">Belongs to the EamA transporter family.</text>
</comment>
<evidence type="ECO:0000259" key="8">
    <source>
        <dbReference type="Pfam" id="PF00892"/>
    </source>
</evidence>
<evidence type="ECO:0000256" key="4">
    <source>
        <dbReference type="ARBA" id="ARBA00022989"/>
    </source>
</evidence>
<evidence type="ECO:0000256" key="3">
    <source>
        <dbReference type="ARBA" id="ARBA00022692"/>
    </source>
</evidence>
<feature type="transmembrane region" description="Helical" evidence="7">
    <location>
        <begin position="210"/>
        <end position="230"/>
    </location>
</feature>
<sequence>MPTRDRLLAVLTAVLWGCNFLAIHAMLTHFPPLLAGAIRFLLVAVPTALLVPWPKVKLRWLVGYGLGFGTLQFAFLFVGLDTGMPTGLASLVLQASAPFTVVLGAVLLRERLTARQVVGITLAVLGMAAIAWQRAEHAALLPVILTLLGALSWAVGNLCARKAEAPNPLHFTLWSSVVPPLPMFALSLVFEGPDAQWTAVSTAFSGDAWLALAGLSYVVVLGTVVGSGIWTTLMRRNPASTVAPFSLLVPVVGLSLAFVVLDERPTLVEIVAGLVVVGGVLLGSLPRRPRRPRLQAVTAVSAADDSDDADDSDRGETRPARMSSA</sequence>
<feature type="transmembrane region" description="Helical" evidence="7">
    <location>
        <begin position="171"/>
        <end position="190"/>
    </location>
</feature>
<feature type="transmembrane region" description="Helical" evidence="7">
    <location>
        <begin position="242"/>
        <end position="261"/>
    </location>
</feature>
<feature type="transmembrane region" description="Helical" evidence="7">
    <location>
        <begin position="33"/>
        <end position="53"/>
    </location>
</feature>
<feature type="domain" description="EamA" evidence="8">
    <location>
        <begin position="142"/>
        <end position="282"/>
    </location>
</feature>
<evidence type="ECO:0000256" key="2">
    <source>
        <dbReference type="ARBA" id="ARBA00007362"/>
    </source>
</evidence>
<keyword evidence="3 7" id="KW-0812">Transmembrane</keyword>
<gene>
    <name evidence="9" type="ORF">SacxiDRAFT_2436</name>
</gene>
<feature type="region of interest" description="Disordered" evidence="6">
    <location>
        <begin position="296"/>
        <end position="325"/>
    </location>
</feature>
<dbReference type="Gene3D" id="1.10.3730.20">
    <property type="match status" value="1"/>
</dbReference>
<feature type="transmembrane region" description="Helical" evidence="7">
    <location>
        <begin position="60"/>
        <end position="80"/>
    </location>
</feature>
<feature type="transmembrane region" description="Helical" evidence="7">
    <location>
        <begin position="7"/>
        <end position="27"/>
    </location>
</feature>
<dbReference type="PANTHER" id="PTHR32322">
    <property type="entry name" value="INNER MEMBRANE TRANSPORTER"/>
    <property type="match status" value="1"/>
</dbReference>
<dbReference type="PANTHER" id="PTHR32322:SF9">
    <property type="entry name" value="AMINO-ACID METABOLITE EFFLUX PUMP-RELATED"/>
    <property type="match status" value="1"/>
</dbReference>
<keyword evidence="5 7" id="KW-0472">Membrane</keyword>
<organism evidence="9 10">
    <name type="scientific">Saccharomonospora xinjiangensis XJ-54</name>
    <dbReference type="NCBI Taxonomy" id="882086"/>
    <lineage>
        <taxon>Bacteria</taxon>
        <taxon>Bacillati</taxon>
        <taxon>Actinomycetota</taxon>
        <taxon>Actinomycetes</taxon>
        <taxon>Pseudonocardiales</taxon>
        <taxon>Pseudonocardiaceae</taxon>
        <taxon>Saccharomonospora</taxon>
    </lineage>
</organism>
<dbReference type="GO" id="GO:0016020">
    <property type="term" value="C:membrane"/>
    <property type="evidence" value="ECO:0007669"/>
    <property type="project" value="UniProtKB-SubCell"/>
</dbReference>
<reference evidence="9 10" key="1">
    <citation type="submission" date="2012-01" db="EMBL/GenBank/DDBJ databases">
        <title>Improved High-Quality Draft sequence of Saccharomonospora xinjiangensis XJ-54.</title>
        <authorList>
            <consortium name="US DOE Joint Genome Institute"/>
            <person name="Lucas S."/>
            <person name="Han J."/>
            <person name="Lapidus A."/>
            <person name="Cheng J.-F."/>
            <person name="Goodwin L."/>
            <person name="Pitluck S."/>
            <person name="Peters L."/>
            <person name="Mikhailova N."/>
            <person name="Teshima H."/>
            <person name="Detter J.C."/>
            <person name="Han C."/>
            <person name="Tapia R."/>
            <person name="Land M."/>
            <person name="Hauser L."/>
            <person name="Kyrpides N."/>
            <person name="Ivanova N."/>
            <person name="Pagani I."/>
            <person name="Brambilla E.-M."/>
            <person name="Klenk H.-P."/>
            <person name="Woyke T."/>
        </authorList>
    </citation>
    <scope>NUCLEOTIDE SEQUENCE [LARGE SCALE GENOMIC DNA]</scope>
    <source>
        <strain evidence="9 10">XJ-54</strain>
    </source>
</reference>
<dbReference type="InterPro" id="IPR050638">
    <property type="entry name" value="AA-Vitamin_Transporters"/>
</dbReference>
<dbReference type="Pfam" id="PF00892">
    <property type="entry name" value="EamA"/>
    <property type="match status" value="2"/>
</dbReference>
<evidence type="ECO:0000313" key="10">
    <source>
        <dbReference type="Proteomes" id="UP000004691"/>
    </source>
</evidence>
<feature type="transmembrane region" description="Helical" evidence="7">
    <location>
        <begin position="117"/>
        <end position="133"/>
    </location>
</feature>
<dbReference type="SUPFAM" id="SSF103481">
    <property type="entry name" value="Multidrug resistance efflux transporter EmrE"/>
    <property type="match status" value="2"/>
</dbReference>
<keyword evidence="10" id="KW-1185">Reference proteome</keyword>
<dbReference type="STRING" id="882086.SacxiDRAFT_2436"/>
<dbReference type="AlphaFoldDB" id="I0V3F7"/>
<dbReference type="InterPro" id="IPR000620">
    <property type="entry name" value="EamA_dom"/>
</dbReference>
<evidence type="ECO:0000313" key="9">
    <source>
        <dbReference type="EMBL" id="EID54660.1"/>
    </source>
</evidence>
<dbReference type="InterPro" id="IPR037185">
    <property type="entry name" value="EmrE-like"/>
</dbReference>
<proteinExistence type="inferred from homology"/>
<evidence type="ECO:0000256" key="6">
    <source>
        <dbReference type="SAM" id="MobiDB-lite"/>
    </source>
</evidence>
<keyword evidence="4 7" id="KW-1133">Transmembrane helix</keyword>